<dbReference type="Proteomes" id="UP001184861">
    <property type="component" value="Unassembled WGS sequence"/>
</dbReference>
<comment type="caution">
    <text evidence="2">The sequence shown here is derived from an EMBL/GenBank/DDBJ whole genome shotgun (WGS) entry which is preliminary data.</text>
</comment>
<dbReference type="AlphaFoldDB" id="A0AAE4C361"/>
<dbReference type="InterPro" id="IPR013783">
    <property type="entry name" value="Ig-like_fold"/>
</dbReference>
<dbReference type="SUPFAM" id="SSF53474">
    <property type="entry name" value="alpha/beta-Hydrolases"/>
    <property type="match status" value="1"/>
</dbReference>
<dbReference type="InterPro" id="IPR029058">
    <property type="entry name" value="AB_hydrolase_fold"/>
</dbReference>
<feature type="signal peptide" evidence="1">
    <location>
        <begin position="1"/>
        <end position="20"/>
    </location>
</feature>
<accession>A0AAE4C361</accession>
<dbReference type="GO" id="GO:0016747">
    <property type="term" value="F:acyltransferase activity, transferring groups other than amino-acyl groups"/>
    <property type="evidence" value="ECO:0007669"/>
    <property type="project" value="TreeGrafter"/>
</dbReference>
<dbReference type="EMBL" id="JAVDQY010000001">
    <property type="protein sequence ID" value="MDR6525335.1"/>
    <property type="molecule type" value="Genomic_DNA"/>
</dbReference>
<evidence type="ECO:0000313" key="2">
    <source>
        <dbReference type="EMBL" id="MDR6525335.1"/>
    </source>
</evidence>
<organism evidence="2 3">
    <name type="scientific">Chryseobacterium rhizosphaerae</name>
    <dbReference type="NCBI Taxonomy" id="395937"/>
    <lineage>
        <taxon>Bacteria</taxon>
        <taxon>Pseudomonadati</taxon>
        <taxon>Bacteroidota</taxon>
        <taxon>Flavobacteriia</taxon>
        <taxon>Flavobacteriales</taxon>
        <taxon>Weeksellaceae</taxon>
        <taxon>Chryseobacterium group</taxon>
        <taxon>Chryseobacterium</taxon>
    </lineage>
</organism>
<dbReference type="Pfam" id="PF00756">
    <property type="entry name" value="Esterase"/>
    <property type="match status" value="1"/>
</dbReference>
<feature type="chain" id="PRO_5042078370" evidence="1">
    <location>
        <begin position="21"/>
        <end position="377"/>
    </location>
</feature>
<dbReference type="InterPro" id="IPR050583">
    <property type="entry name" value="Mycobacterial_A85_antigen"/>
</dbReference>
<gene>
    <name evidence="2" type="ORF">J2787_000705</name>
</gene>
<dbReference type="SUPFAM" id="SSF81296">
    <property type="entry name" value="E set domains"/>
    <property type="match status" value="1"/>
</dbReference>
<name>A0AAE4C361_9FLAO</name>
<dbReference type="PANTHER" id="PTHR48098:SF1">
    <property type="entry name" value="DIACYLGLYCEROL ACYLTRANSFERASE_MYCOLYLTRANSFERASE AG85A"/>
    <property type="match status" value="1"/>
</dbReference>
<dbReference type="Gene3D" id="3.40.50.1820">
    <property type="entry name" value="alpha/beta hydrolase"/>
    <property type="match status" value="1"/>
</dbReference>
<dbReference type="Gene3D" id="2.60.40.10">
    <property type="entry name" value="Immunoglobulins"/>
    <property type="match status" value="1"/>
</dbReference>
<sequence>MQYPHKVSLIAILFSSIAFSQTYKTSSTVLSGKEFPKIDAERKAEFQVYFPDAKSVILDGGDGMKSIESSASKGENGFWNISTSPMEIGFHYYWFNVDGQRTNDPNTQLYFGYSQPTSGIEVPSGEDFFLEKNVKHGKIVNDSLRSEITHGTRNFKVYLPPNYGSEKLPVLYLYHGTGEDITGWEKQGYILHILDNLFAENKAKKMIVVMDYGVALNPEQEKLPDNYPRTVLSSKNLDKIVIQELIPYIEKKYKTSGKKAIAGLSRGSYQAMLIGVSHPEVFSAIGAFSPVIYEGTEAEPFKELPIGNLLKTKKKPYFFIGIGEKEDVLFFKFNEVLTTFLHQNNYPYFQYKSPETRHEWLTWRRSLYQFSQHIFKR</sequence>
<reference evidence="2" key="1">
    <citation type="submission" date="2023-07" db="EMBL/GenBank/DDBJ databases">
        <title>Sorghum-associated microbial communities from plants grown in Nebraska, USA.</title>
        <authorList>
            <person name="Schachtman D."/>
        </authorList>
    </citation>
    <scope>NUCLEOTIDE SEQUENCE</scope>
    <source>
        <strain evidence="2">DS2360</strain>
    </source>
</reference>
<dbReference type="PANTHER" id="PTHR48098">
    <property type="entry name" value="ENTEROCHELIN ESTERASE-RELATED"/>
    <property type="match status" value="1"/>
</dbReference>
<proteinExistence type="predicted"/>
<dbReference type="InterPro" id="IPR014756">
    <property type="entry name" value="Ig_E-set"/>
</dbReference>
<evidence type="ECO:0000313" key="3">
    <source>
        <dbReference type="Proteomes" id="UP001184861"/>
    </source>
</evidence>
<dbReference type="RefSeq" id="WP_309944702.1">
    <property type="nucleotide sequence ID" value="NZ_JAVDQY010000001.1"/>
</dbReference>
<dbReference type="InterPro" id="IPR000801">
    <property type="entry name" value="Esterase-like"/>
</dbReference>
<evidence type="ECO:0000256" key="1">
    <source>
        <dbReference type="SAM" id="SignalP"/>
    </source>
</evidence>
<protein>
    <submittedName>
        <fullName evidence="2">Enterochelin esterase family protein</fullName>
    </submittedName>
</protein>
<keyword evidence="1" id="KW-0732">Signal</keyword>